<keyword evidence="3" id="KW-1185">Reference proteome</keyword>
<feature type="compositionally biased region" description="Basic residues" evidence="1">
    <location>
        <begin position="72"/>
        <end position="83"/>
    </location>
</feature>
<comment type="caution">
    <text evidence="2">The sequence shown here is derived from an EMBL/GenBank/DDBJ whole genome shotgun (WGS) entry which is preliminary data.</text>
</comment>
<dbReference type="Proteomes" id="UP001266305">
    <property type="component" value="Unassembled WGS sequence"/>
</dbReference>
<evidence type="ECO:0000313" key="2">
    <source>
        <dbReference type="EMBL" id="KAK2119750.1"/>
    </source>
</evidence>
<accession>A0ABQ9WDL9</accession>
<evidence type="ECO:0000256" key="1">
    <source>
        <dbReference type="SAM" id="MobiDB-lite"/>
    </source>
</evidence>
<proteinExistence type="predicted"/>
<name>A0ABQ9WDL9_SAGOE</name>
<feature type="compositionally biased region" description="Pro residues" evidence="1">
    <location>
        <begin position="116"/>
        <end position="127"/>
    </location>
</feature>
<dbReference type="EMBL" id="JASSZA010000001">
    <property type="protein sequence ID" value="KAK2119750.1"/>
    <property type="molecule type" value="Genomic_DNA"/>
</dbReference>
<feature type="non-terminal residue" evidence="2">
    <location>
        <position position="127"/>
    </location>
</feature>
<evidence type="ECO:0000313" key="3">
    <source>
        <dbReference type="Proteomes" id="UP001266305"/>
    </source>
</evidence>
<sequence>GRTSVRGGAEEQTVRSVPGRGALGSGSLSLRPGRRRQPEPGARRTPSRKTRGHTRRPGSVPWTYLVMLAPGSRRHRLPRRHQHFPPAPSRPATAAQPAPPPPSGQFNPAEQRPPPRKPPWSPPPPSP</sequence>
<feature type="compositionally biased region" description="Basic residues" evidence="1">
    <location>
        <begin position="45"/>
        <end position="56"/>
    </location>
</feature>
<reference evidence="2 3" key="1">
    <citation type="submission" date="2023-05" db="EMBL/GenBank/DDBJ databases">
        <title>B98-5 Cell Line De Novo Hybrid Assembly: An Optical Mapping Approach.</title>
        <authorList>
            <person name="Kananen K."/>
            <person name="Auerbach J.A."/>
            <person name="Kautto E."/>
            <person name="Blachly J.S."/>
        </authorList>
    </citation>
    <scope>NUCLEOTIDE SEQUENCE [LARGE SCALE GENOMIC DNA]</scope>
    <source>
        <strain evidence="2">B95-8</strain>
        <tissue evidence="2">Cell line</tissue>
    </source>
</reference>
<feature type="non-terminal residue" evidence="2">
    <location>
        <position position="1"/>
    </location>
</feature>
<organism evidence="2 3">
    <name type="scientific">Saguinus oedipus</name>
    <name type="common">Cotton-top tamarin</name>
    <name type="synonym">Oedipomidas oedipus</name>
    <dbReference type="NCBI Taxonomy" id="9490"/>
    <lineage>
        <taxon>Eukaryota</taxon>
        <taxon>Metazoa</taxon>
        <taxon>Chordata</taxon>
        <taxon>Craniata</taxon>
        <taxon>Vertebrata</taxon>
        <taxon>Euteleostomi</taxon>
        <taxon>Mammalia</taxon>
        <taxon>Eutheria</taxon>
        <taxon>Euarchontoglires</taxon>
        <taxon>Primates</taxon>
        <taxon>Haplorrhini</taxon>
        <taxon>Platyrrhini</taxon>
        <taxon>Cebidae</taxon>
        <taxon>Callitrichinae</taxon>
        <taxon>Saguinus</taxon>
    </lineage>
</organism>
<protein>
    <submittedName>
        <fullName evidence="2">Uncharacterized protein</fullName>
    </submittedName>
</protein>
<feature type="region of interest" description="Disordered" evidence="1">
    <location>
        <begin position="1"/>
        <end position="127"/>
    </location>
</feature>
<gene>
    <name evidence="2" type="ORF">P7K49_001136</name>
</gene>